<dbReference type="EMBL" id="RCMK01000321">
    <property type="protein sequence ID" value="KAG2936595.1"/>
    <property type="molecule type" value="Genomic_DNA"/>
</dbReference>
<reference evidence="2" key="1">
    <citation type="submission" date="2018-10" db="EMBL/GenBank/DDBJ databases">
        <title>Effector identification in a new, highly contiguous assembly of the strawberry crown rot pathogen Phytophthora cactorum.</title>
        <authorList>
            <person name="Armitage A.D."/>
            <person name="Nellist C.F."/>
            <person name="Bates H."/>
            <person name="Vickerstaff R.J."/>
            <person name="Harrison R.J."/>
        </authorList>
    </citation>
    <scope>NUCLEOTIDE SEQUENCE</scope>
    <source>
        <strain evidence="2">4040</strain>
    </source>
</reference>
<feature type="compositionally biased region" description="Basic residues" evidence="1">
    <location>
        <begin position="1"/>
        <end position="11"/>
    </location>
</feature>
<feature type="region of interest" description="Disordered" evidence="1">
    <location>
        <begin position="379"/>
        <end position="455"/>
    </location>
</feature>
<protein>
    <recommendedName>
        <fullName evidence="4">ATP-binding cassette (ABC) Superfamily</fullName>
    </recommendedName>
</protein>
<comment type="caution">
    <text evidence="2">The sequence shown here is derived from an EMBL/GenBank/DDBJ whole genome shotgun (WGS) entry which is preliminary data.</text>
</comment>
<evidence type="ECO:0000256" key="1">
    <source>
        <dbReference type="SAM" id="MobiDB-lite"/>
    </source>
</evidence>
<dbReference type="AlphaFoldDB" id="A0A8T1D617"/>
<feature type="compositionally biased region" description="Polar residues" evidence="1">
    <location>
        <begin position="398"/>
        <end position="419"/>
    </location>
</feature>
<dbReference type="Proteomes" id="UP000736787">
    <property type="component" value="Unassembled WGS sequence"/>
</dbReference>
<name>A0A8T1D617_9STRA</name>
<organism evidence="2 3">
    <name type="scientific">Phytophthora cactorum</name>
    <dbReference type="NCBI Taxonomy" id="29920"/>
    <lineage>
        <taxon>Eukaryota</taxon>
        <taxon>Sar</taxon>
        <taxon>Stramenopiles</taxon>
        <taxon>Oomycota</taxon>
        <taxon>Peronosporomycetes</taxon>
        <taxon>Peronosporales</taxon>
        <taxon>Peronosporaceae</taxon>
        <taxon>Phytophthora</taxon>
    </lineage>
</organism>
<evidence type="ECO:0000313" key="2">
    <source>
        <dbReference type="EMBL" id="KAG2936595.1"/>
    </source>
</evidence>
<evidence type="ECO:0008006" key="4">
    <source>
        <dbReference type="Google" id="ProtNLM"/>
    </source>
</evidence>
<sequence>MSGHLAARKCTPRGYEVASKAATSSGDAPADTGASSRRSRSPSLPEDDGPNPRFAVREHSPGTVAEARAKHDGSHSEEAAGERTPLPSEGGRESVHSLGSDHGGHSPMSPADEAMDSSNTRADEDDKPRRILRNLSFSEVETEVDPYKNLFASYSDEEEEEGAVNEPQEISNDLDRQQEDFQAAQQVRGRPTTGSHSPGHDGSPALEGGAPHPRGYWPPEPNSGAELYLEQFVAPRGLIGGHTSKGAYERTLVQRNPLFTENIEAARCVLLAPHRIPLKEFTTRRKKPENRGGLHPVWGYPWVCPENCQSWGATDLLFWKWVASHSYSQEELRELQQDRLLSYILDQRDLRIEFVHLKRAASSAQGERGYELYASAPIPRSGKKARTTHEAAAASVPRSRQPSGSQPGAAQSAPTSSVSRGIPATSPGAGAFRQGAARGRPAPRGSGSFHYGQGEVEKPSFDFEYEAPPAGRSSRLSAPLATVTQPQNAEVDHLRQRVLVLEIALGLGTGGDAAAQAGNRGVLAKLEDRLHQLGREISGLHDRVGRRTPSSDVDEAFRQLQQVRGALRDLAPRTETHSYGYAQPYSQPYGYGGYSAYPAGAQPYGAPPAYQTPRGPSMPRGYWLYTAGRSTTSEGDSRFEELVLLLAERLRRLGRGRPLRIMIPLQTTHIKCRVRLHRLRQIDGVRSTMSGQDRERHNEAMLQLVAPYRADSVYRSVSSVE</sequence>
<dbReference type="VEuPathDB" id="FungiDB:PC110_g10992"/>
<feature type="region of interest" description="Disordered" evidence="1">
    <location>
        <begin position="181"/>
        <end position="221"/>
    </location>
</feature>
<feature type="compositionally biased region" description="Basic and acidic residues" evidence="1">
    <location>
        <begin position="67"/>
        <end position="81"/>
    </location>
</feature>
<feature type="region of interest" description="Disordered" evidence="1">
    <location>
        <begin position="1"/>
        <end position="169"/>
    </location>
</feature>
<gene>
    <name evidence="2" type="ORF">PC117_g11986</name>
</gene>
<proteinExistence type="predicted"/>
<accession>A0A8T1D617</accession>
<dbReference type="VEuPathDB" id="FungiDB:PC110_g23656"/>
<feature type="compositionally biased region" description="Low complexity" evidence="1">
    <location>
        <begin position="427"/>
        <end position="445"/>
    </location>
</feature>
<evidence type="ECO:0000313" key="3">
    <source>
        <dbReference type="Proteomes" id="UP000736787"/>
    </source>
</evidence>